<dbReference type="RefSeq" id="WP_108785509.1">
    <property type="nucleotide sequence ID" value="NZ_ONZG01000002.1"/>
</dbReference>
<dbReference type="Pfam" id="PF09350">
    <property type="entry name" value="DJC28_CD"/>
    <property type="match status" value="1"/>
</dbReference>
<dbReference type="Proteomes" id="UP000244898">
    <property type="component" value="Unassembled WGS sequence"/>
</dbReference>
<reference evidence="3" key="1">
    <citation type="submission" date="2018-03" db="EMBL/GenBank/DDBJ databases">
        <authorList>
            <person name="Rodrigo-Torres L."/>
            <person name="Arahal R. D."/>
            <person name="Lucena T."/>
        </authorList>
    </citation>
    <scope>NUCLEOTIDE SEQUENCE [LARGE SCALE GENOMIC DNA]</scope>
    <source>
        <strain evidence="3">CECT 7615</strain>
    </source>
</reference>
<sequence>MDHPLETLIDRIVANSARRGDLDNLPGAGKPLTDAHLGKDAVLNRIMTEHQAKPQAVVLNEQIRQSRARLQTLTDPDERKAEMKTLADLQTRYALELEATRKYG</sequence>
<accession>A0A2R8C434</accession>
<evidence type="ECO:0000313" key="3">
    <source>
        <dbReference type="Proteomes" id="UP000244898"/>
    </source>
</evidence>
<protein>
    <recommendedName>
        <fullName evidence="1">DnaJ homologue subfamily C member 28 conserved domain-containing protein</fullName>
    </recommendedName>
</protein>
<evidence type="ECO:0000313" key="2">
    <source>
        <dbReference type="EMBL" id="SPJ27194.1"/>
    </source>
</evidence>
<feature type="domain" description="DnaJ homologue subfamily C member 28 conserved" evidence="1">
    <location>
        <begin position="8"/>
        <end position="70"/>
    </location>
</feature>
<proteinExistence type="predicted"/>
<dbReference type="InterPro" id="IPR018961">
    <property type="entry name" value="DnaJ_homolog_subfam-C_membr-28"/>
</dbReference>
<dbReference type="EMBL" id="ONZG01000002">
    <property type="protein sequence ID" value="SPJ27194.1"/>
    <property type="molecule type" value="Genomic_DNA"/>
</dbReference>
<dbReference type="AlphaFoldDB" id="A0A2R8C434"/>
<dbReference type="OrthoDB" id="8448455at2"/>
<organism evidence="2 3">
    <name type="scientific">Falsiruegeria mediterranea M17</name>
    <dbReference type="NCBI Taxonomy" id="1200281"/>
    <lineage>
        <taxon>Bacteria</taxon>
        <taxon>Pseudomonadati</taxon>
        <taxon>Pseudomonadota</taxon>
        <taxon>Alphaproteobacteria</taxon>
        <taxon>Rhodobacterales</taxon>
        <taxon>Roseobacteraceae</taxon>
        <taxon>Falsiruegeria</taxon>
    </lineage>
</organism>
<evidence type="ECO:0000259" key="1">
    <source>
        <dbReference type="Pfam" id="PF09350"/>
    </source>
</evidence>
<gene>
    <name evidence="2" type="ORF">TRM7615_00677</name>
</gene>
<keyword evidence="3" id="KW-1185">Reference proteome</keyword>
<name>A0A2R8C434_9RHOB</name>